<accession>A0A6J7N9B1</accession>
<evidence type="ECO:0000256" key="3">
    <source>
        <dbReference type="ARBA" id="ARBA00023163"/>
    </source>
</evidence>
<dbReference type="InterPro" id="IPR001647">
    <property type="entry name" value="HTH_TetR"/>
</dbReference>
<evidence type="ECO:0000313" key="10">
    <source>
        <dbReference type="EMBL" id="CAB5061435.1"/>
    </source>
</evidence>
<dbReference type="EMBL" id="CAEZZK010000034">
    <property type="protein sequence ID" value="CAB4753890.1"/>
    <property type="molecule type" value="Genomic_DNA"/>
</dbReference>
<sequence>MPKAVKAKKTAPRKRASRKTPDLDEIIEITIQLVLEHGDSGFRIEELIELTGISKSSLYLHFGDRDGLVGAAMSTAYLRDVKINVDDAIALVSGISTRKQMLDAIPILVNAALDTREIARWQRVMVLASGRHRPEMLKRISEAQTMVDTALEELLREKQKQGIVRKDLDAREIGVLMQTAFIGRIFRDIDSKITAKDLDKWRAVLESVYEGFMA</sequence>
<evidence type="ECO:0000256" key="2">
    <source>
        <dbReference type="ARBA" id="ARBA00023125"/>
    </source>
</evidence>
<dbReference type="InterPro" id="IPR009057">
    <property type="entry name" value="Homeodomain-like_sf"/>
</dbReference>
<keyword evidence="1" id="KW-0805">Transcription regulation</keyword>
<dbReference type="InterPro" id="IPR050109">
    <property type="entry name" value="HTH-type_TetR-like_transc_reg"/>
</dbReference>
<dbReference type="SUPFAM" id="SSF46689">
    <property type="entry name" value="Homeodomain-like"/>
    <property type="match status" value="1"/>
</dbReference>
<dbReference type="PANTHER" id="PTHR30055">
    <property type="entry name" value="HTH-TYPE TRANSCRIPTIONAL REGULATOR RUTR"/>
    <property type="match status" value="1"/>
</dbReference>
<reference evidence="9" key="1">
    <citation type="submission" date="2020-05" db="EMBL/GenBank/DDBJ databases">
        <authorList>
            <person name="Chiriac C."/>
            <person name="Salcher M."/>
            <person name="Ghai R."/>
            <person name="Kavagutti S V."/>
        </authorList>
    </citation>
    <scope>NUCLEOTIDE SEQUENCE</scope>
</reference>
<dbReference type="EMBL" id="CAEZUN010000230">
    <property type="protein sequence ID" value="CAB4613483.1"/>
    <property type="molecule type" value="Genomic_DNA"/>
</dbReference>
<keyword evidence="3" id="KW-0804">Transcription</keyword>
<dbReference type="GO" id="GO:0000976">
    <property type="term" value="F:transcription cis-regulatory region binding"/>
    <property type="evidence" value="ECO:0007669"/>
    <property type="project" value="TreeGrafter"/>
</dbReference>
<organism evidence="9">
    <name type="scientific">freshwater metagenome</name>
    <dbReference type="NCBI Taxonomy" id="449393"/>
    <lineage>
        <taxon>unclassified sequences</taxon>
        <taxon>metagenomes</taxon>
        <taxon>ecological metagenomes</taxon>
    </lineage>
</organism>
<evidence type="ECO:0000259" key="4">
    <source>
        <dbReference type="PROSITE" id="PS50977"/>
    </source>
</evidence>
<keyword evidence="2" id="KW-0238">DNA-binding</keyword>
<dbReference type="PROSITE" id="PS50977">
    <property type="entry name" value="HTH_TETR_2"/>
    <property type="match status" value="1"/>
</dbReference>
<evidence type="ECO:0000313" key="7">
    <source>
        <dbReference type="EMBL" id="CAB4753890.1"/>
    </source>
</evidence>
<dbReference type="PANTHER" id="PTHR30055:SF238">
    <property type="entry name" value="MYCOFACTOCIN BIOSYNTHESIS TRANSCRIPTIONAL REGULATOR MFTR-RELATED"/>
    <property type="match status" value="1"/>
</dbReference>
<dbReference type="Pfam" id="PF00440">
    <property type="entry name" value="TetR_N"/>
    <property type="match status" value="1"/>
</dbReference>
<dbReference type="AlphaFoldDB" id="A0A6J7N9B1"/>
<proteinExistence type="predicted"/>
<name>A0A6J7N9B1_9ZZZZ</name>
<feature type="domain" description="HTH tetR-type" evidence="4">
    <location>
        <begin position="20"/>
        <end position="80"/>
    </location>
</feature>
<dbReference type="InterPro" id="IPR036271">
    <property type="entry name" value="Tet_transcr_reg_TetR-rel_C_sf"/>
</dbReference>
<dbReference type="EMBL" id="CAFBOV010000004">
    <property type="protein sequence ID" value="CAB4987039.1"/>
    <property type="molecule type" value="Genomic_DNA"/>
</dbReference>
<dbReference type="EMBL" id="CAEZWU010000074">
    <property type="protein sequence ID" value="CAB4667289.1"/>
    <property type="molecule type" value="Genomic_DNA"/>
</dbReference>
<dbReference type="GO" id="GO:0003700">
    <property type="term" value="F:DNA-binding transcription factor activity"/>
    <property type="evidence" value="ECO:0007669"/>
    <property type="project" value="TreeGrafter"/>
</dbReference>
<dbReference type="EMBL" id="CAFBQV010000037">
    <property type="protein sequence ID" value="CAB5061435.1"/>
    <property type="molecule type" value="Genomic_DNA"/>
</dbReference>
<evidence type="ECO:0000313" key="9">
    <source>
        <dbReference type="EMBL" id="CAB4987039.1"/>
    </source>
</evidence>
<dbReference type="Gene3D" id="1.10.357.10">
    <property type="entry name" value="Tetracycline Repressor, domain 2"/>
    <property type="match status" value="1"/>
</dbReference>
<gene>
    <name evidence="5" type="ORF">UFOPK1826_01417</name>
    <name evidence="6" type="ORF">UFOPK2292_00615</name>
    <name evidence="7" type="ORF">UFOPK2855_00293</name>
    <name evidence="8" type="ORF">UFOPK3026_00356</name>
    <name evidence="9" type="ORF">UFOPK4020_00045</name>
    <name evidence="10" type="ORF">UFOPK4345_00360</name>
</gene>
<protein>
    <submittedName>
        <fullName evidence="9">Unannotated protein</fullName>
    </submittedName>
</protein>
<dbReference type="EMBL" id="CAFAAP010000035">
    <property type="protein sequence ID" value="CAB4797447.1"/>
    <property type="molecule type" value="Genomic_DNA"/>
</dbReference>
<evidence type="ECO:0000313" key="6">
    <source>
        <dbReference type="EMBL" id="CAB4667289.1"/>
    </source>
</evidence>
<evidence type="ECO:0000313" key="5">
    <source>
        <dbReference type="EMBL" id="CAB4613483.1"/>
    </source>
</evidence>
<dbReference type="SUPFAM" id="SSF48498">
    <property type="entry name" value="Tetracyclin repressor-like, C-terminal domain"/>
    <property type="match status" value="1"/>
</dbReference>
<evidence type="ECO:0000313" key="8">
    <source>
        <dbReference type="EMBL" id="CAB4797447.1"/>
    </source>
</evidence>
<evidence type="ECO:0000256" key="1">
    <source>
        <dbReference type="ARBA" id="ARBA00023015"/>
    </source>
</evidence>